<comment type="similarity">
    <text evidence="3">Belongs to the HARBI1 family.</text>
</comment>
<dbReference type="GO" id="GO:0004518">
    <property type="term" value="F:nuclease activity"/>
    <property type="evidence" value="ECO:0007669"/>
    <property type="project" value="UniProtKB-KW"/>
</dbReference>
<keyword evidence="4" id="KW-0540">Nuclease</keyword>
<dbReference type="Proteomes" id="UP001280121">
    <property type="component" value="Unassembled WGS sequence"/>
</dbReference>
<evidence type="ECO:0000256" key="6">
    <source>
        <dbReference type="ARBA" id="ARBA00022801"/>
    </source>
</evidence>
<evidence type="ECO:0000256" key="7">
    <source>
        <dbReference type="ARBA" id="ARBA00023242"/>
    </source>
</evidence>
<keyword evidence="6" id="KW-0378">Hydrolase</keyword>
<dbReference type="EMBL" id="JANJYI010000007">
    <property type="protein sequence ID" value="KAK2642214.1"/>
    <property type="molecule type" value="Genomic_DNA"/>
</dbReference>
<reference evidence="9" key="1">
    <citation type="journal article" date="2023" name="Plant J.">
        <title>Genome sequences and population genomics provide insights into the demographic history, inbreeding, and mutation load of two 'living fossil' tree species of Dipteronia.</title>
        <authorList>
            <person name="Feng Y."/>
            <person name="Comes H.P."/>
            <person name="Chen J."/>
            <person name="Zhu S."/>
            <person name="Lu R."/>
            <person name="Zhang X."/>
            <person name="Li P."/>
            <person name="Qiu J."/>
            <person name="Olsen K.M."/>
            <person name="Qiu Y."/>
        </authorList>
    </citation>
    <scope>NUCLEOTIDE SEQUENCE</scope>
    <source>
        <strain evidence="9">KIB01</strain>
    </source>
</reference>
<evidence type="ECO:0000256" key="3">
    <source>
        <dbReference type="ARBA" id="ARBA00006958"/>
    </source>
</evidence>
<evidence type="ECO:0000256" key="2">
    <source>
        <dbReference type="ARBA" id="ARBA00004123"/>
    </source>
</evidence>
<keyword evidence="10" id="KW-1185">Reference proteome</keyword>
<evidence type="ECO:0000259" key="8">
    <source>
        <dbReference type="Pfam" id="PF13359"/>
    </source>
</evidence>
<accession>A0AAD9TUX8</accession>
<name>A0AAD9TUX8_9ROSI</name>
<evidence type="ECO:0000313" key="10">
    <source>
        <dbReference type="Proteomes" id="UP001280121"/>
    </source>
</evidence>
<dbReference type="GO" id="GO:0016787">
    <property type="term" value="F:hydrolase activity"/>
    <property type="evidence" value="ECO:0007669"/>
    <property type="project" value="UniProtKB-KW"/>
</dbReference>
<keyword evidence="7" id="KW-0539">Nucleus</keyword>
<gene>
    <name evidence="9" type="ORF">Ddye_023977</name>
</gene>
<keyword evidence="5" id="KW-0479">Metal-binding</keyword>
<evidence type="ECO:0000256" key="5">
    <source>
        <dbReference type="ARBA" id="ARBA00022723"/>
    </source>
</evidence>
<protein>
    <recommendedName>
        <fullName evidence="8">DDE Tnp4 domain-containing protein</fullName>
    </recommendedName>
</protein>
<sequence>MSIDNRYNKPSDPEFNDILEEIITDSRYMPHFKDCIGAIDGVHVPASIASEDQVPYIGRKGIPTLNIMALCNFDMQFIFAVAGWEGTAHDARIFLTTIRNDVLNFPKPPSVII</sequence>
<dbReference type="AlphaFoldDB" id="A0AAD9TUX8"/>
<evidence type="ECO:0000256" key="4">
    <source>
        <dbReference type="ARBA" id="ARBA00022722"/>
    </source>
</evidence>
<dbReference type="InterPro" id="IPR027806">
    <property type="entry name" value="HARBI1_dom"/>
</dbReference>
<comment type="cofactor">
    <cofactor evidence="1">
        <name>a divalent metal cation</name>
        <dbReference type="ChEBI" id="CHEBI:60240"/>
    </cofactor>
</comment>
<organism evidence="9 10">
    <name type="scientific">Dipteronia dyeriana</name>
    <dbReference type="NCBI Taxonomy" id="168575"/>
    <lineage>
        <taxon>Eukaryota</taxon>
        <taxon>Viridiplantae</taxon>
        <taxon>Streptophyta</taxon>
        <taxon>Embryophyta</taxon>
        <taxon>Tracheophyta</taxon>
        <taxon>Spermatophyta</taxon>
        <taxon>Magnoliopsida</taxon>
        <taxon>eudicotyledons</taxon>
        <taxon>Gunneridae</taxon>
        <taxon>Pentapetalae</taxon>
        <taxon>rosids</taxon>
        <taxon>malvids</taxon>
        <taxon>Sapindales</taxon>
        <taxon>Sapindaceae</taxon>
        <taxon>Hippocastanoideae</taxon>
        <taxon>Acereae</taxon>
        <taxon>Dipteronia</taxon>
    </lineage>
</organism>
<comment type="subcellular location">
    <subcellularLocation>
        <location evidence="2">Nucleus</location>
    </subcellularLocation>
</comment>
<feature type="domain" description="DDE Tnp4" evidence="8">
    <location>
        <begin position="39"/>
        <end position="96"/>
    </location>
</feature>
<dbReference type="InterPro" id="IPR045249">
    <property type="entry name" value="HARBI1-like"/>
</dbReference>
<proteinExistence type="inferred from homology"/>
<dbReference type="GO" id="GO:0046872">
    <property type="term" value="F:metal ion binding"/>
    <property type="evidence" value="ECO:0007669"/>
    <property type="project" value="UniProtKB-KW"/>
</dbReference>
<evidence type="ECO:0000256" key="1">
    <source>
        <dbReference type="ARBA" id="ARBA00001968"/>
    </source>
</evidence>
<dbReference type="GO" id="GO:0005634">
    <property type="term" value="C:nucleus"/>
    <property type="evidence" value="ECO:0007669"/>
    <property type="project" value="UniProtKB-SubCell"/>
</dbReference>
<dbReference type="Pfam" id="PF13359">
    <property type="entry name" value="DDE_Tnp_4"/>
    <property type="match status" value="1"/>
</dbReference>
<evidence type="ECO:0000313" key="9">
    <source>
        <dbReference type="EMBL" id="KAK2642214.1"/>
    </source>
</evidence>
<comment type="caution">
    <text evidence="9">The sequence shown here is derived from an EMBL/GenBank/DDBJ whole genome shotgun (WGS) entry which is preliminary data.</text>
</comment>
<dbReference type="PANTHER" id="PTHR22930">
    <property type="match status" value="1"/>
</dbReference>
<dbReference type="PANTHER" id="PTHR22930:SF221">
    <property type="entry name" value="NUCLEASE HARBI1"/>
    <property type="match status" value="1"/>
</dbReference>